<dbReference type="Proteomes" id="UP000887565">
    <property type="component" value="Unplaced"/>
</dbReference>
<evidence type="ECO:0000313" key="1">
    <source>
        <dbReference type="Proteomes" id="UP000887565"/>
    </source>
</evidence>
<sequence length="126" mass="14121">MSGQFHNLLQTRVLPDDDLILRIAMRADQFAGMFRPGDITNLRSGVDTMHRLTGSLDTLLAGGRNCSDSSPFYRKRLPLPLEALVFEPLTPLLGNMPTLLSDVELALFTLDDISGRANWWKSGDWF</sequence>
<protein>
    <submittedName>
        <fullName evidence="2">Uncharacterized protein</fullName>
    </submittedName>
</protein>
<dbReference type="WBParaSite" id="nRc.2.0.1.t40873-RA">
    <property type="protein sequence ID" value="nRc.2.0.1.t40873-RA"/>
    <property type="gene ID" value="nRc.2.0.1.g40873"/>
</dbReference>
<name>A0A915KTD0_ROMCU</name>
<organism evidence="1 2">
    <name type="scientific">Romanomermis culicivorax</name>
    <name type="common">Nematode worm</name>
    <dbReference type="NCBI Taxonomy" id="13658"/>
    <lineage>
        <taxon>Eukaryota</taxon>
        <taxon>Metazoa</taxon>
        <taxon>Ecdysozoa</taxon>
        <taxon>Nematoda</taxon>
        <taxon>Enoplea</taxon>
        <taxon>Dorylaimia</taxon>
        <taxon>Mermithida</taxon>
        <taxon>Mermithoidea</taxon>
        <taxon>Mermithidae</taxon>
        <taxon>Romanomermis</taxon>
    </lineage>
</organism>
<evidence type="ECO:0000313" key="2">
    <source>
        <dbReference type="WBParaSite" id="nRc.2.0.1.t40873-RA"/>
    </source>
</evidence>
<keyword evidence="1" id="KW-1185">Reference proteome</keyword>
<reference evidence="2" key="1">
    <citation type="submission" date="2022-11" db="UniProtKB">
        <authorList>
            <consortium name="WormBaseParasite"/>
        </authorList>
    </citation>
    <scope>IDENTIFICATION</scope>
</reference>
<proteinExistence type="predicted"/>
<accession>A0A915KTD0</accession>
<dbReference type="AlphaFoldDB" id="A0A915KTD0"/>